<dbReference type="Pfam" id="PF12776">
    <property type="entry name" value="Myb_DNA-bind_3"/>
    <property type="match status" value="1"/>
</dbReference>
<feature type="compositionally biased region" description="Gly residues" evidence="1">
    <location>
        <begin position="129"/>
        <end position="150"/>
    </location>
</feature>
<dbReference type="Proteomes" id="UP000298652">
    <property type="component" value="Chromosome 7"/>
</dbReference>
<reference evidence="3" key="1">
    <citation type="submission" date="2019-03" db="EMBL/GenBank/DDBJ databases">
        <title>WGS assembly of Setaria viridis.</title>
        <authorList>
            <person name="Huang P."/>
            <person name="Jenkins J."/>
            <person name="Grimwood J."/>
            <person name="Barry K."/>
            <person name="Healey A."/>
            <person name="Mamidi S."/>
            <person name="Sreedasyam A."/>
            <person name="Shu S."/>
            <person name="Feldman M."/>
            <person name="Wu J."/>
            <person name="Yu Y."/>
            <person name="Chen C."/>
            <person name="Johnson J."/>
            <person name="Rokhsar D."/>
            <person name="Baxter I."/>
            <person name="Schmutz J."/>
            <person name="Brutnell T."/>
            <person name="Kellogg E."/>
        </authorList>
    </citation>
    <scope>NUCLEOTIDE SEQUENCE [LARGE SCALE GENOMIC DNA]</scope>
</reference>
<protein>
    <recommendedName>
        <fullName evidence="2">Myb/SANT-like domain-containing protein</fullName>
    </recommendedName>
</protein>
<feature type="compositionally biased region" description="Basic residues" evidence="1">
    <location>
        <begin position="158"/>
        <end position="173"/>
    </location>
</feature>
<evidence type="ECO:0000256" key="1">
    <source>
        <dbReference type="SAM" id="MobiDB-lite"/>
    </source>
</evidence>
<feature type="domain" description="Myb/SANT-like" evidence="2">
    <location>
        <begin position="191"/>
        <end position="283"/>
    </location>
</feature>
<dbReference type="PANTHER" id="PTHR47069">
    <property type="match status" value="1"/>
</dbReference>
<feature type="region of interest" description="Disordered" evidence="1">
    <location>
        <begin position="125"/>
        <end position="190"/>
    </location>
</feature>
<evidence type="ECO:0000313" key="3">
    <source>
        <dbReference type="EMBL" id="TKW06159.1"/>
    </source>
</evidence>
<feature type="compositionally biased region" description="Polar residues" evidence="1">
    <location>
        <begin position="82"/>
        <end position="104"/>
    </location>
</feature>
<organism evidence="3 4">
    <name type="scientific">Setaria viridis</name>
    <name type="common">Green bristlegrass</name>
    <name type="synonym">Setaria italica subsp. viridis</name>
    <dbReference type="NCBI Taxonomy" id="4556"/>
    <lineage>
        <taxon>Eukaryota</taxon>
        <taxon>Viridiplantae</taxon>
        <taxon>Streptophyta</taxon>
        <taxon>Embryophyta</taxon>
        <taxon>Tracheophyta</taxon>
        <taxon>Spermatophyta</taxon>
        <taxon>Magnoliopsida</taxon>
        <taxon>Liliopsida</taxon>
        <taxon>Poales</taxon>
        <taxon>Poaceae</taxon>
        <taxon>PACMAD clade</taxon>
        <taxon>Panicoideae</taxon>
        <taxon>Panicodae</taxon>
        <taxon>Paniceae</taxon>
        <taxon>Cenchrinae</taxon>
        <taxon>Setaria</taxon>
    </lineage>
</organism>
<dbReference type="InterPro" id="IPR024752">
    <property type="entry name" value="Myb/SANT-like_dom"/>
</dbReference>
<feature type="region of interest" description="Disordered" evidence="1">
    <location>
        <begin position="1"/>
        <end position="42"/>
    </location>
</feature>
<dbReference type="Gramene" id="TKW06159">
    <property type="protein sequence ID" value="TKW06159"/>
    <property type="gene ID" value="SEVIR_7G223950v2"/>
</dbReference>
<keyword evidence="4" id="KW-1185">Reference proteome</keyword>
<evidence type="ECO:0000313" key="4">
    <source>
        <dbReference type="Proteomes" id="UP000298652"/>
    </source>
</evidence>
<sequence>MATMDHFNEEGDGTEFNAGGSRLPAGFTAGGSGNPAPFNAGGYGDGSSGLDFGNVPDYDAGHRTRNLFSLTPPGSGSGAYNPFSSVPQQTLSSTLPTPSQLGMSGLNLNATSGWPNMNDYEGILRSGDRVGGGGSSRVGPPGGEASGSGGQATAPLPRQRRPTARARGSRRRGAAQAVEAENNPNEPSRAKWTKEDTQVFCELYCQQIELGNCKSGNMSKWGWKDVQEKFLAATGKFKNSEQFGYKYRQLKLLWQFIQDLRTKCTSLGHREDGSVIASDKWWQTN</sequence>
<proteinExistence type="predicted"/>
<dbReference type="AlphaFoldDB" id="A0A4U6TZ44"/>
<dbReference type="OMA" id="QRYHIAT"/>
<dbReference type="EMBL" id="CM016558">
    <property type="protein sequence ID" value="TKW06159.1"/>
    <property type="molecule type" value="Genomic_DNA"/>
</dbReference>
<accession>A0A4U6TZ44</accession>
<evidence type="ECO:0000259" key="2">
    <source>
        <dbReference type="Pfam" id="PF12776"/>
    </source>
</evidence>
<dbReference type="PANTHER" id="PTHR47069:SF11">
    <property type="entry name" value="OS04G0275550 PROTEIN"/>
    <property type="match status" value="1"/>
</dbReference>
<feature type="region of interest" description="Disordered" evidence="1">
    <location>
        <begin position="78"/>
        <end position="104"/>
    </location>
</feature>
<name>A0A4U6TZ44_SETVI</name>
<gene>
    <name evidence="3" type="ORF">SEVIR_7G223950v2</name>
</gene>